<dbReference type="Pfam" id="PF07687">
    <property type="entry name" value="M20_dimer"/>
    <property type="match status" value="1"/>
</dbReference>
<comment type="caution">
    <text evidence="4">The sequence shown here is derived from an EMBL/GenBank/DDBJ whole genome shotgun (WGS) entry which is preliminary data.</text>
</comment>
<dbReference type="InterPro" id="IPR036264">
    <property type="entry name" value="Bact_exopeptidase_dim_dom"/>
</dbReference>
<accession>A0ABU7LUF2</accession>
<evidence type="ECO:0000259" key="3">
    <source>
        <dbReference type="Pfam" id="PF07687"/>
    </source>
</evidence>
<reference evidence="4 5" key="1">
    <citation type="submission" date="2024-01" db="EMBL/GenBank/DDBJ databases">
        <title>Hyphobacterium bacterium isolated from marine sediment.</title>
        <authorList>
            <person name="Zhao S."/>
        </authorList>
    </citation>
    <scope>NUCLEOTIDE SEQUENCE [LARGE SCALE GENOMIC DNA]</scope>
    <source>
        <strain evidence="5">HN65</strain>
    </source>
</reference>
<dbReference type="Gene3D" id="3.30.70.360">
    <property type="match status" value="1"/>
</dbReference>
<organism evidence="4 5">
    <name type="scientific">Hyphobacterium lacteum</name>
    <dbReference type="NCBI Taxonomy" id="3116575"/>
    <lineage>
        <taxon>Bacteria</taxon>
        <taxon>Pseudomonadati</taxon>
        <taxon>Pseudomonadota</taxon>
        <taxon>Alphaproteobacteria</taxon>
        <taxon>Maricaulales</taxon>
        <taxon>Maricaulaceae</taxon>
        <taxon>Hyphobacterium</taxon>
    </lineage>
</organism>
<proteinExistence type="predicted"/>
<dbReference type="PANTHER" id="PTHR43808">
    <property type="entry name" value="ACETYLORNITHINE DEACETYLASE"/>
    <property type="match status" value="1"/>
</dbReference>
<feature type="domain" description="Peptidase M20 dimerisation" evidence="3">
    <location>
        <begin position="205"/>
        <end position="304"/>
    </location>
</feature>
<dbReference type="Proteomes" id="UP001354971">
    <property type="component" value="Unassembled WGS sequence"/>
</dbReference>
<dbReference type="InterPro" id="IPR002933">
    <property type="entry name" value="Peptidase_M20"/>
</dbReference>
<keyword evidence="5" id="KW-1185">Reference proteome</keyword>
<sequence>MTKTLALSRQEQDILAWIDGEADAMVATLKDWVNINSGSHNAEGLEAMRAQLEAAFAPLGGTIKAETLAPTKTVLANGEVTLQHYTPSFRLTQRPDAPIRIVLTGHHDTVFPKDDSFQSWTMRDADTMNGPGAADMKGGILVMLHALMALEKHQDRDRIGYDVLISPDEEIGSLGSGPIIHDLGSAADIGMTYEPALADGSLAGARKGSGNWSLKVGGRAAHAGREHHLGRNAIVAAAHFASRLDSLNGQRDGVTFNVSRIDGGGPPNVVPANGVVRFNVRVGQESDQDWVLEKLERLTQETASRDGISAELFGGFTRPAKPMTPANAQMFEWTRAAGSALGLDIKWNATGGVCEGNNLWAAGCPNVDTLGVCGADIHSHDEIVLLSSLPERAKLSAIMLMKFATGEFDARAARALAAGAQTC</sequence>
<dbReference type="PANTHER" id="PTHR43808:SF9">
    <property type="entry name" value="BLL0789 PROTEIN"/>
    <property type="match status" value="1"/>
</dbReference>
<dbReference type="GO" id="GO:0016787">
    <property type="term" value="F:hydrolase activity"/>
    <property type="evidence" value="ECO:0007669"/>
    <property type="project" value="UniProtKB-KW"/>
</dbReference>
<dbReference type="InterPro" id="IPR017150">
    <property type="entry name" value="Pept_M20_glutamate_carboxypep"/>
</dbReference>
<protein>
    <submittedName>
        <fullName evidence="4">Hydrolase</fullName>
    </submittedName>
</protein>
<dbReference type="RefSeq" id="WP_330199832.1">
    <property type="nucleotide sequence ID" value="NZ_JAZDRP010000009.1"/>
</dbReference>
<keyword evidence="1" id="KW-0479">Metal-binding</keyword>
<dbReference type="NCBIfam" id="NF005602">
    <property type="entry name" value="PRK07338.1"/>
    <property type="match status" value="1"/>
</dbReference>
<gene>
    <name evidence="4" type="ORF">V0U79_12400</name>
</gene>
<dbReference type="Gene3D" id="3.40.630.10">
    <property type="entry name" value="Zn peptidases"/>
    <property type="match status" value="1"/>
</dbReference>
<evidence type="ECO:0000313" key="5">
    <source>
        <dbReference type="Proteomes" id="UP001354971"/>
    </source>
</evidence>
<dbReference type="SUPFAM" id="SSF53187">
    <property type="entry name" value="Zn-dependent exopeptidases"/>
    <property type="match status" value="1"/>
</dbReference>
<dbReference type="CDD" id="cd03885">
    <property type="entry name" value="M20_CPDG2"/>
    <property type="match status" value="1"/>
</dbReference>
<evidence type="ECO:0000256" key="2">
    <source>
        <dbReference type="ARBA" id="ARBA00022801"/>
    </source>
</evidence>
<dbReference type="PIRSF" id="PIRSF037238">
    <property type="entry name" value="Carboxypeptidase_G2"/>
    <property type="match status" value="1"/>
</dbReference>
<evidence type="ECO:0000256" key="1">
    <source>
        <dbReference type="ARBA" id="ARBA00022723"/>
    </source>
</evidence>
<evidence type="ECO:0000313" key="4">
    <source>
        <dbReference type="EMBL" id="MEE2527169.1"/>
    </source>
</evidence>
<dbReference type="SUPFAM" id="SSF55031">
    <property type="entry name" value="Bacterial exopeptidase dimerisation domain"/>
    <property type="match status" value="1"/>
</dbReference>
<name>A0ABU7LUF2_9PROT</name>
<dbReference type="InterPro" id="IPR011650">
    <property type="entry name" value="Peptidase_M20_dimer"/>
</dbReference>
<dbReference type="Pfam" id="PF01546">
    <property type="entry name" value="Peptidase_M20"/>
    <property type="match status" value="1"/>
</dbReference>
<keyword evidence="2 4" id="KW-0378">Hydrolase</keyword>
<dbReference type="InterPro" id="IPR050072">
    <property type="entry name" value="Peptidase_M20A"/>
</dbReference>
<dbReference type="EMBL" id="JAZDRP010000009">
    <property type="protein sequence ID" value="MEE2527169.1"/>
    <property type="molecule type" value="Genomic_DNA"/>
</dbReference>